<comment type="caution">
    <text evidence="1">The sequence shown here is derived from an EMBL/GenBank/DDBJ whole genome shotgun (WGS) entry which is preliminary data.</text>
</comment>
<protein>
    <submittedName>
        <fullName evidence="1">Uncharacterized protein</fullName>
    </submittedName>
</protein>
<accession>A0A133V8J0</accession>
<name>A0A133V8J0_9EURY</name>
<dbReference type="EMBL" id="LHXX01000005">
    <property type="protein sequence ID" value="KXB02749.1"/>
    <property type="molecule type" value="Genomic_DNA"/>
</dbReference>
<sequence length="161" mass="17522">MGKALSIGLIFLSLGLSFGPLIYGFASHGWNYKALVTPEPNPLEGVETNRMGAELIDFTTSNVRLEISSPITFAPIRIDNITAKIYSSIQTDKELGSISLQEATSISPGSSKVIVLDIIFLDEAYLQNNNENRVDIKNLSITIYGIKITGETIKNVEISVS</sequence>
<evidence type="ECO:0000313" key="1">
    <source>
        <dbReference type="EMBL" id="KXB02749.1"/>
    </source>
</evidence>
<evidence type="ECO:0000313" key="2">
    <source>
        <dbReference type="Proteomes" id="UP000070400"/>
    </source>
</evidence>
<proteinExistence type="predicted"/>
<dbReference type="AlphaFoldDB" id="A0A133V8J0"/>
<keyword evidence="2" id="KW-1185">Reference proteome</keyword>
<organism evidence="1 2">
    <name type="scientific">candidate division MSBL1 archaeon SCGC-AAA261D19</name>
    <dbReference type="NCBI Taxonomy" id="1698273"/>
    <lineage>
        <taxon>Archaea</taxon>
        <taxon>Methanobacteriati</taxon>
        <taxon>Methanobacteriota</taxon>
        <taxon>candidate division MSBL1</taxon>
    </lineage>
</organism>
<dbReference type="Proteomes" id="UP000070400">
    <property type="component" value="Unassembled WGS sequence"/>
</dbReference>
<gene>
    <name evidence="1" type="ORF">AKJ43_00805</name>
</gene>
<reference evidence="1 2" key="1">
    <citation type="journal article" date="2016" name="Sci. Rep.">
        <title>Metabolic traits of an uncultured archaeal lineage -MSBL1- from brine pools of the Red Sea.</title>
        <authorList>
            <person name="Mwirichia R."/>
            <person name="Alam I."/>
            <person name="Rashid M."/>
            <person name="Vinu M."/>
            <person name="Ba-Alawi W."/>
            <person name="Anthony Kamau A."/>
            <person name="Kamanda Ngugi D."/>
            <person name="Goker M."/>
            <person name="Klenk H.P."/>
            <person name="Bajic V."/>
            <person name="Stingl U."/>
        </authorList>
    </citation>
    <scope>NUCLEOTIDE SEQUENCE [LARGE SCALE GENOMIC DNA]</scope>
    <source>
        <strain evidence="1">SCGC-AAA261D19</strain>
    </source>
</reference>